<dbReference type="SUPFAM" id="SSF51430">
    <property type="entry name" value="NAD(P)-linked oxidoreductase"/>
    <property type="match status" value="1"/>
</dbReference>
<dbReference type="InterPro" id="IPR023210">
    <property type="entry name" value="NADP_OxRdtase_dom"/>
</dbReference>
<dbReference type="InterPro" id="IPR036812">
    <property type="entry name" value="NAD(P)_OxRdtase_dom_sf"/>
</dbReference>
<dbReference type="PANTHER" id="PTHR11732">
    <property type="entry name" value="ALDO/KETO REDUCTASE"/>
    <property type="match status" value="1"/>
</dbReference>
<gene>
    <name evidence="3" type="ORF">K402DRAFT_418131</name>
</gene>
<dbReference type="EMBL" id="ML977143">
    <property type="protein sequence ID" value="KAF1990035.1"/>
    <property type="molecule type" value="Genomic_DNA"/>
</dbReference>
<evidence type="ECO:0000313" key="3">
    <source>
        <dbReference type="EMBL" id="KAF1990035.1"/>
    </source>
</evidence>
<evidence type="ECO:0000259" key="2">
    <source>
        <dbReference type="Pfam" id="PF00248"/>
    </source>
</evidence>
<name>A0A6G1HA46_9PEZI</name>
<dbReference type="GO" id="GO:0016491">
    <property type="term" value="F:oxidoreductase activity"/>
    <property type="evidence" value="ECO:0007669"/>
    <property type="project" value="UniProtKB-KW"/>
</dbReference>
<protein>
    <submittedName>
        <fullName evidence="3">Aldo-keto reductase-like protein</fullName>
    </submittedName>
</protein>
<dbReference type="AlphaFoldDB" id="A0A6G1HA46"/>
<keyword evidence="4" id="KW-1185">Reference proteome</keyword>
<keyword evidence="1" id="KW-0560">Oxidoreductase</keyword>
<reference evidence="3" key="1">
    <citation type="journal article" date="2020" name="Stud. Mycol.">
        <title>101 Dothideomycetes genomes: a test case for predicting lifestyles and emergence of pathogens.</title>
        <authorList>
            <person name="Haridas S."/>
            <person name="Albert R."/>
            <person name="Binder M."/>
            <person name="Bloem J."/>
            <person name="Labutti K."/>
            <person name="Salamov A."/>
            <person name="Andreopoulos B."/>
            <person name="Baker S."/>
            <person name="Barry K."/>
            <person name="Bills G."/>
            <person name="Bluhm B."/>
            <person name="Cannon C."/>
            <person name="Castanera R."/>
            <person name="Culley D."/>
            <person name="Daum C."/>
            <person name="Ezra D."/>
            <person name="Gonzalez J."/>
            <person name="Henrissat B."/>
            <person name="Kuo A."/>
            <person name="Liang C."/>
            <person name="Lipzen A."/>
            <person name="Lutzoni F."/>
            <person name="Magnuson J."/>
            <person name="Mondo S."/>
            <person name="Nolan M."/>
            <person name="Ohm R."/>
            <person name="Pangilinan J."/>
            <person name="Park H.-J."/>
            <person name="Ramirez L."/>
            <person name="Alfaro M."/>
            <person name="Sun H."/>
            <person name="Tritt A."/>
            <person name="Yoshinaga Y."/>
            <person name="Zwiers L.-H."/>
            <person name="Turgeon B."/>
            <person name="Goodwin S."/>
            <person name="Spatafora J."/>
            <person name="Crous P."/>
            <person name="Grigoriev I."/>
        </authorList>
    </citation>
    <scope>NUCLEOTIDE SEQUENCE</scope>
    <source>
        <strain evidence="3">CBS 113979</strain>
    </source>
</reference>
<feature type="domain" description="NADP-dependent oxidoreductase" evidence="2">
    <location>
        <begin position="19"/>
        <end position="210"/>
    </location>
</feature>
<dbReference type="OrthoDB" id="5357513at2759"/>
<dbReference type="Proteomes" id="UP000800041">
    <property type="component" value="Unassembled WGS sequence"/>
</dbReference>
<accession>A0A6G1HA46</accession>
<dbReference type="InterPro" id="IPR020471">
    <property type="entry name" value="AKR"/>
</dbReference>
<organism evidence="3 4">
    <name type="scientific">Aulographum hederae CBS 113979</name>
    <dbReference type="NCBI Taxonomy" id="1176131"/>
    <lineage>
        <taxon>Eukaryota</taxon>
        <taxon>Fungi</taxon>
        <taxon>Dikarya</taxon>
        <taxon>Ascomycota</taxon>
        <taxon>Pezizomycotina</taxon>
        <taxon>Dothideomycetes</taxon>
        <taxon>Pleosporomycetidae</taxon>
        <taxon>Aulographales</taxon>
        <taxon>Aulographaceae</taxon>
    </lineage>
</organism>
<dbReference type="Gene3D" id="3.20.20.100">
    <property type="entry name" value="NADP-dependent oxidoreductase domain"/>
    <property type="match status" value="1"/>
</dbReference>
<dbReference type="Pfam" id="PF00248">
    <property type="entry name" value="Aldo_ket_red"/>
    <property type="match status" value="1"/>
</dbReference>
<evidence type="ECO:0000313" key="4">
    <source>
        <dbReference type="Proteomes" id="UP000800041"/>
    </source>
</evidence>
<sequence length="307" mass="33652">MATTPLTLRQPFTFIYGTAWKKSSTKRLVKEAISAGFVAVDTAAQPKRYREELVGEALREVYSESGGRVGREDVFLQTKFTSPQGQDQSNMPYLASSPLQTQLHNSLASSFHNLRPLASPSSSNETYIDCLLLHSPLQTPSATLSAWKVLESYVPTRIRTLGISNVSLPILKEVYDHASTKPAVVQNRFYAATGYDVPLRAFCREKGIVYESFWTLTGNPGIVGGKVVGELAEKVGVEREVAMYGLVMGLGVAVLNGTTNSERMRGDLEGVGKVEEWAGRNGGEWEKILGGFKETIGNMEAQEEITH</sequence>
<evidence type="ECO:0000256" key="1">
    <source>
        <dbReference type="ARBA" id="ARBA00023002"/>
    </source>
</evidence>
<proteinExistence type="predicted"/>